<dbReference type="EMBL" id="BPLR01012584">
    <property type="protein sequence ID" value="GIY54971.1"/>
    <property type="molecule type" value="Genomic_DNA"/>
</dbReference>
<dbReference type="Proteomes" id="UP001054945">
    <property type="component" value="Unassembled WGS sequence"/>
</dbReference>
<organism evidence="1 2">
    <name type="scientific">Caerostris extrusa</name>
    <name type="common">Bark spider</name>
    <name type="synonym">Caerostris bankana</name>
    <dbReference type="NCBI Taxonomy" id="172846"/>
    <lineage>
        <taxon>Eukaryota</taxon>
        <taxon>Metazoa</taxon>
        <taxon>Ecdysozoa</taxon>
        <taxon>Arthropoda</taxon>
        <taxon>Chelicerata</taxon>
        <taxon>Arachnida</taxon>
        <taxon>Araneae</taxon>
        <taxon>Araneomorphae</taxon>
        <taxon>Entelegynae</taxon>
        <taxon>Araneoidea</taxon>
        <taxon>Araneidae</taxon>
        <taxon>Caerostris</taxon>
    </lineage>
</organism>
<comment type="caution">
    <text evidence="1">The sequence shown here is derived from an EMBL/GenBank/DDBJ whole genome shotgun (WGS) entry which is preliminary data.</text>
</comment>
<keyword evidence="2" id="KW-1185">Reference proteome</keyword>
<protein>
    <recommendedName>
        <fullName evidence="3">Secreted protein</fullName>
    </recommendedName>
</protein>
<gene>
    <name evidence="1" type="ORF">CEXT_713771</name>
</gene>
<evidence type="ECO:0000313" key="1">
    <source>
        <dbReference type="EMBL" id="GIY54971.1"/>
    </source>
</evidence>
<name>A0AAV4UAY4_CAEEX</name>
<reference evidence="1 2" key="1">
    <citation type="submission" date="2021-06" db="EMBL/GenBank/DDBJ databases">
        <title>Caerostris extrusa draft genome.</title>
        <authorList>
            <person name="Kono N."/>
            <person name="Arakawa K."/>
        </authorList>
    </citation>
    <scope>NUCLEOTIDE SEQUENCE [LARGE SCALE GENOMIC DNA]</scope>
</reference>
<evidence type="ECO:0008006" key="3">
    <source>
        <dbReference type="Google" id="ProtNLM"/>
    </source>
</evidence>
<evidence type="ECO:0000313" key="2">
    <source>
        <dbReference type="Proteomes" id="UP001054945"/>
    </source>
</evidence>
<dbReference type="AlphaFoldDB" id="A0AAV4UAY4"/>
<sequence>MALLSLGKFICLPHPPPGASEVLLLPMLDGWAPISDVCALFSLMIGSSMRPSKHVLTCSFAWRSLPDECWVIAVWTCRNCQGLKRSLDRQRNMSTTTVLSKFVCSAGWAMFSITLR</sequence>
<accession>A0AAV4UAY4</accession>
<proteinExistence type="predicted"/>